<evidence type="ECO:0008006" key="4">
    <source>
        <dbReference type="Google" id="ProtNLM"/>
    </source>
</evidence>
<feature type="compositionally biased region" description="Basic and acidic residues" evidence="1">
    <location>
        <begin position="135"/>
        <end position="144"/>
    </location>
</feature>
<dbReference type="Proteomes" id="UP000180057">
    <property type="component" value="Unassembled WGS sequence"/>
</dbReference>
<evidence type="ECO:0000313" key="2">
    <source>
        <dbReference type="EMBL" id="OIJ22361.1"/>
    </source>
</evidence>
<dbReference type="AlphaFoldDB" id="A0A1S2MC99"/>
<protein>
    <recommendedName>
        <fullName evidence="4">Flagellar protein</fullName>
    </recommendedName>
</protein>
<evidence type="ECO:0000313" key="3">
    <source>
        <dbReference type="Proteomes" id="UP000180057"/>
    </source>
</evidence>
<comment type="caution">
    <text evidence="2">The sequence shown here is derived from an EMBL/GenBank/DDBJ whole genome shotgun (WGS) entry which is preliminary data.</text>
</comment>
<dbReference type="STRING" id="472963.BKP45_06920"/>
<gene>
    <name evidence="2" type="ORF">BKP45_06920</name>
</gene>
<accession>A0A1S2MC99</accession>
<dbReference type="NCBIfam" id="TIGR03826">
    <property type="entry name" value="YvyF"/>
    <property type="match status" value="1"/>
</dbReference>
<dbReference type="OrthoDB" id="1739831at2"/>
<reference evidence="2 3" key="1">
    <citation type="submission" date="2016-10" db="EMBL/GenBank/DDBJ databases">
        <title>Draft genome sequences of four alkaliphilic bacteria belonging to the Anaerobacillus genus.</title>
        <authorList>
            <person name="Bassil N.M."/>
            <person name="Lloyd J.R."/>
        </authorList>
    </citation>
    <scope>NUCLEOTIDE SEQUENCE [LARGE SCALE GENOMIC DNA]</scope>
    <source>
        <strain evidence="2 3">DSM 22531</strain>
    </source>
</reference>
<keyword evidence="3" id="KW-1185">Reference proteome</keyword>
<proteinExistence type="predicted"/>
<sequence length="144" mass="16874">MAEILNCPRCNKIFVKNLRDVCTDCAKKEEDDFQKVYQYVRKKDNRMASIIEVEEGTGVSQRFIYKFIKQGRISLHNFPNLGYPCESCEKIIREGRICAACKTNITSGLDRIESEKKFQERKKQDENSKYTTYHSLKDKVDRST</sequence>
<dbReference type="InterPro" id="IPR022258">
    <property type="entry name" value="Flagellar_operon_YvyF"/>
</dbReference>
<feature type="region of interest" description="Disordered" evidence="1">
    <location>
        <begin position="120"/>
        <end position="144"/>
    </location>
</feature>
<dbReference type="RefSeq" id="WP_071388916.1">
    <property type="nucleotide sequence ID" value="NZ_MLQS01000001.1"/>
</dbReference>
<evidence type="ECO:0000256" key="1">
    <source>
        <dbReference type="SAM" id="MobiDB-lite"/>
    </source>
</evidence>
<dbReference type="EMBL" id="MLQS01000001">
    <property type="protein sequence ID" value="OIJ22361.1"/>
    <property type="molecule type" value="Genomic_DNA"/>
</dbReference>
<organism evidence="2 3">
    <name type="scientific">Anaerobacillus alkalidiazotrophicus</name>
    <dbReference type="NCBI Taxonomy" id="472963"/>
    <lineage>
        <taxon>Bacteria</taxon>
        <taxon>Bacillati</taxon>
        <taxon>Bacillota</taxon>
        <taxon>Bacilli</taxon>
        <taxon>Bacillales</taxon>
        <taxon>Bacillaceae</taxon>
        <taxon>Anaerobacillus</taxon>
    </lineage>
</organism>
<name>A0A1S2MC99_9BACI</name>